<dbReference type="InterPro" id="IPR024607">
    <property type="entry name" value="Sulfatase_CS"/>
</dbReference>
<dbReference type="STRING" id="346185.AAY42_01270"/>
<feature type="compositionally biased region" description="Basic and acidic residues" evidence="5">
    <location>
        <begin position="480"/>
        <end position="489"/>
    </location>
</feature>
<name>A0A0Q1HDM1_9FLAO</name>
<dbReference type="GO" id="GO:0004065">
    <property type="term" value="F:arylsulfatase activity"/>
    <property type="evidence" value="ECO:0007669"/>
    <property type="project" value="TreeGrafter"/>
</dbReference>
<dbReference type="PROSITE" id="PS00149">
    <property type="entry name" value="SULFATASE_2"/>
    <property type="match status" value="1"/>
</dbReference>
<dbReference type="Gene3D" id="3.40.720.10">
    <property type="entry name" value="Alkaline Phosphatase, subunit A"/>
    <property type="match status" value="1"/>
</dbReference>
<dbReference type="Gene3D" id="3.30.1120.10">
    <property type="match status" value="1"/>
</dbReference>
<keyword evidence="3" id="KW-0378">Hydrolase</keyword>
<organism evidence="7 8">
    <name type="scientific">Flagellimonas eckloniae</name>
    <dbReference type="NCBI Taxonomy" id="346185"/>
    <lineage>
        <taxon>Bacteria</taxon>
        <taxon>Pseudomonadati</taxon>
        <taxon>Bacteroidota</taxon>
        <taxon>Flavobacteriia</taxon>
        <taxon>Flavobacteriales</taxon>
        <taxon>Flavobacteriaceae</taxon>
        <taxon>Flagellimonas</taxon>
    </lineage>
</organism>
<comment type="caution">
    <text evidence="7">The sequence shown here is derived from an EMBL/GenBank/DDBJ whole genome shotgun (WGS) entry which is preliminary data.</text>
</comment>
<feature type="domain" description="Sulfatase N-terminal" evidence="6">
    <location>
        <begin position="22"/>
        <end position="367"/>
    </location>
</feature>
<dbReference type="PROSITE" id="PS00523">
    <property type="entry name" value="SULFATASE_1"/>
    <property type="match status" value="1"/>
</dbReference>
<evidence type="ECO:0000256" key="1">
    <source>
        <dbReference type="ARBA" id="ARBA00008779"/>
    </source>
</evidence>
<evidence type="ECO:0000313" key="7">
    <source>
        <dbReference type="EMBL" id="KQC31545.1"/>
    </source>
</evidence>
<evidence type="ECO:0000256" key="2">
    <source>
        <dbReference type="ARBA" id="ARBA00022723"/>
    </source>
</evidence>
<sequence>MTILLSFSSYGQTKVEKNEKPPNIIFILADDLGYGDVSSYNENSKIKTVNIDKLASEGVIFTDAHTSSAVCTPTRYGILTGRYNWRSTLKKHVLQGYSKALIKPDRTTIAGFLKAKGYKTAGIGKWHLGWDWANVEKGKDAVDYTQKIKNGPITRGFDYWYGFNGSLDMAPYVWVENDQPTMVPTKFTKNTDYQAMWRKGLTSDDFVHEQVLPEITTRTVSFINENAKNDQPFFVYMPLPAPHTPILPTKEFKGKSGLDNPYGDFVLMVDWVVGEVIKALDEQGITENTILVFTSDNGCSPRADFNQLTTKDHNPSYIFRGHKADIFEGGHRVPFIVRWPEKVKSAKSNQLVCTTDFFATIADVLDVKPTDTMAEDSFSFLPALKIKSSLTVRESIVHHSINGSFAYRKNDWKAIFCPGSGGWSFPRPRDKAAIDSLPKFQLYNLSSDIGEEHNLQDEKSELLEEYRKELATIVLNGRSTEGEKQKNDGPETWSQLSWMDEKTDD</sequence>
<dbReference type="Pfam" id="PF00884">
    <property type="entry name" value="Sulfatase"/>
    <property type="match status" value="1"/>
</dbReference>
<dbReference type="EMBL" id="LCTZ01000002">
    <property type="protein sequence ID" value="KQC31545.1"/>
    <property type="molecule type" value="Genomic_DNA"/>
</dbReference>
<keyword evidence="4" id="KW-0106">Calcium</keyword>
<dbReference type="PANTHER" id="PTHR42693:SF53">
    <property type="entry name" value="ENDO-4-O-SULFATASE"/>
    <property type="match status" value="1"/>
</dbReference>
<keyword evidence="8" id="KW-1185">Reference proteome</keyword>
<reference evidence="7 8" key="1">
    <citation type="submission" date="2015-04" db="EMBL/GenBank/DDBJ databases">
        <title>Complete genome of flavobacterium.</title>
        <authorList>
            <person name="Kwon Y.M."/>
            <person name="Kim S.-J."/>
        </authorList>
    </citation>
    <scope>NUCLEOTIDE SEQUENCE [LARGE SCALE GENOMIC DNA]</scope>
    <source>
        <strain evidence="7 8">DK169</strain>
    </source>
</reference>
<keyword evidence="2" id="KW-0479">Metal-binding</keyword>
<evidence type="ECO:0000256" key="4">
    <source>
        <dbReference type="ARBA" id="ARBA00022837"/>
    </source>
</evidence>
<dbReference type="SUPFAM" id="SSF53649">
    <property type="entry name" value="Alkaline phosphatase-like"/>
    <property type="match status" value="1"/>
</dbReference>
<accession>A0A0Q1HDM1</accession>
<dbReference type="InterPro" id="IPR000917">
    <property type="entry name" value="Sulfatase_N"/>
</dbReference>
<protein>
    <submittedName>
        <fullName evidence="7">Arylsulfatase</fullName>
    </submittedName>
</protein>
<evidence type="ECO:0000259" key="6">
    <source>
        <dbReference type="Pfam" id="PF00884"/>
    </source>
</evidence>
<dbReference type="GO" id="GO:0046872">
    <property type="term" value="F:metal ion binding"/>
    <property type="evidence" value="ECO:0007669"/>
    <property type="project" value="UniProtKB-KW"/>
</dbReference>
<proteinExistence type="inferred from homology"/>
<dbReference type="CDD" id="cd16143">
    <property type="entry name" value="ARS_like"/>
    <property type="match status" value="1"/>
</dbReference>
<evidence type="ECO:0000256" key="5">
    <source>
        <dbReference type="SAM" id="MobiDB-lite"/>
    </source>
</evidence>
<dbReference type="PANTHER" id="PTHR42693">
    <property type="entry name" value="ARYLSULFATASE FAMILY MEMBER"/>
    <property type="match status" value="1"/>
</dbReference>
<dbReference type="Proteomes" id="UP000050827">
    <property type="component" value="Unassembled WGS sequence"/>
</dbReference>
<evidence type="ECO:0000313" key="8">
    <source>
        <dbReference type="Proteomes" id="UP000050827"/>
    </source>
</evidence>
<dbReference type="InterPro" id="IPR017850">
    <property type="entry name" value="Alkaline_phosphatase_core_sf"/>
</dbReference>
<dbReference type="PATRIC" id="fig|1547436.3.peg.266"/>
<comment type="similarity">
    <text evidence="1">Belongs to the sulfatase family.</text>
</comment>
<evidence type="ECO:0000256" key="3">
    <source>
        <dbReference type="ARBA" id="ARBA00022801"/>
    </source>
</evidence>
<dbReference type="InterPro" id="IPR050738">
    <property type="entry name" value="Sulfatase"/>
</dbReference>
<feature type="region of interest" description="Disordered" evidence="5">
    <location>
        <begin position="477"/>
        <end position="505"/>
    </location>
</feature>
<dbReference type="AlphaFoldDB" id="A0A0Q1HDM1"/>
<gene>
    <name evidence="7" type="ORF">AAY42_01270</name>
</gene>